<protein>
    <submittedName>
        <fullName evidence="2">Uncharacterized protein</fullName>
    </submittedName>
</protein>
<gene>
    <name evidence="2" type="ORF">G4L40_07330</name>
</gene>
<keyword evidence="1" id="KW-0812">Transmembrane</keyword>
<keyword evidence="3" id="KW-1185">Reference proteome</keyword>
<organism evidence="2 3">
    <name type="scientific">Flavobacterium celericrescens</name>
    <dbReference type="NCBI Taxonomy" id="2709780"/>
    <lineage>
        <taxon>Bacteria</taxon>
        <taxon>Pseudomonadati</taxon>
        <taxon>Bacteroidota</taxon>
        <taxon>Flavobacteriia</taxon>
        <taxon>Flavobacteriales</taxon>
        <taxon>Flavobacteriaceae</taxon>
        <taxon>Flavobacterium</taxon>
    </lineage>
</organism>
<proteinExistence type="predicted"/>
<feature type="transmembrane region" description="Helical" evidence="1">
    <location>
        <begin position="6"/>
        <end position="23"/>
    </location>
</feature>
<evidence type="ECO:0000256" key="1">
    <source>
        <dbReference type="SAM" id="Phobius"/>
    </source>
</evidence>
<accession>A0ABX0IBG4</accession>
<keyword evidence="1" id="KW-1133">Transmembrane helix</keyword>
<comment type="caution">
    <text evidence="2">The sequence shown here is derived from an EMBL/GenBank/DDBJ whole genome shotgun (WGS) entry which is preliminary data.</text>
</comment>
<keyword evidence="1" id="KW-0472">Membrane</keyword>
<dbReference type="Proteomes" id="UP000761423">
    <property type="component" value="Unassembled WGS sequence"/>
</dbReference>
<reference evidence="2 3" key="1">
    <citation type="submission" date="2020-02" db="EMBL/GenBank/DDBJ databases">
        <authorList>
            <person name="Chen W.-M."/>
        </authorList>
    </citation>
    <scope>NUCLEOTIDE SEQUENCE [LARGE SCALE GENOMIC DNA]</scope>
    <source>
        <strain evidence="2 3">TWA-26</strain>
    </source>
</reference>
<name>A0ABX0IBG4_9FLAO</name>
<dbReference type="EMBL" id="JAAJBV010000004">
    <property type="protein sequence ID" value="NHM04515.1"/>
    <property type="molecule type" value="Genomic_DNA"/>
</dbReference>
<dbReference type="RefSeq" id="WP_166236554.1">
    <property type="nucleotide sequence ID" value="NZ_JAAJBV010000004.1"/>
</dbReference>
<evidence type="ECO:0000313" key="3">
    <source>
        <dbReference type="Proteomes" id="UP000761423"/>
    </source>
</evidence>
<sequence length="90" mass="10801">MDKIIGLLIVLLSFFVIKLVFVNKKIKMLHQIKMQQLKDMITMLTQKQRNLNQKATISSNYQNQYKLDMKKLNDEIFLLQKRIFELLSKK</sequence>
<evidence type="ECO:0000313" key="2">
    <source>
        <dbReference type="EMBL" id="NHM04515.1"/>
    </source>
</evidence>